<evidence type="ECO:0000259" key="2">
    <source>
        <dbReference type="Pfam" id="PF01636"/>
    </source>
</evidence>
<dbReference type="Gene3D" id="3.90.1200.10">
    <property type="match status" value="1"/>
</dbReference>
<dbReference type="PANTHER" id="PTHR21064:SF6">
    <property type="entry name" value="AMINOGLYCOSIDE PHOSPHOTRANSFERASE DOMAIN-CONTAINING PROTEIN"/>
    <property type="match status" value="1"/>
</dbReference>
<feature type="domain" description="Aminoglycoside phosphotransferase" evidence="2">
    <location>
        <begin position="39"/>
        <end position="243"/>
    </location>
</feature>
<dbReference type="InterPro" id="IPR002575">
    <property type="entry name" value="Aminoglycoside_PTrfase"/>
</dbReference>
<evidence type="ECO:0000313" key="3">
    <source>
        <dbReference type="EMBL" id="MBU9721294.1"/>
    </source>
</evidence>
<dbReference type="RefSeq" id="WP_088075541.1">
    <property type="nucleotide sequence ID" value="NZ_JAHQCR010000034.1"/>
</dbReference>
<comment type="caution">
    <text evidence="3">The sequence shown here is derived from an EMBL/GenBank/DDBJ whole genome shotgun (WGS) entry which is preliminary data.</text>
</comment>
<dbReference type="Gene3D" id="3.30.200.20">
    <property type="entry name" value="Phosphorylase Kinase, domain 1"/>
    <property type="match status" value="1"/>
</dbReference>
<dbReference type="Proteomes" id="UP000790580">
    <property type="component" value="Unassembled WGS sequence"/>
</dbReference>
<dbReference type="SUPFAM" id="SSF56112">
    <property type="entry name" value="Protein kinase-like (PK-like)"/>
    <property type="match status" value="1"/>
</dbReference>
<comment type="similarity">
    <text evidence="1">Belongs to the pseudomonas-type ThrB family.</text>
</comment>
<evidence type="ECO:0000313" key="4">
    <source>
        <dbReference type="Proteomes" id="UP000790580"/>
    </source>
</evidence>
<dbReference type="Pfam" id="PF01636">
    <property type="entry name" value="APH"/>
    <property type="match status" value="1"/>
</dbReference>
<sequence length="321" mass="38010">MHFIEVRHSLLSNKTIEYLLRFYDIGNILNCSFLTRGLNDTYFILTERKKYIFRIYRKGWREKSDILFELDAINHTSENGISVSKPLIRKDGLWLTEIPTPEGTRYGVLFHYTEGDRPEINEENCFIIGKTLGNIHQATDSFTSSYERDVELNLSHLLDRPVDIITPILREFSSKKEATFNTIISNIKNYLYEKNSLDYGFCHGDFHNFNMHIDNKKLEVFDFDCCGFGYRAYDVSVFLWNLKQNYPSLEQSCWDSFMNGYLSQKSMSKNDMKEIIKFVTLRRIWFMGILIKNDDIWGTIWRNGSNFEHFISQLEQDAEHY</sequence>
<proteinExistence type="inferred from homology"/>
<reference evidence="3 4" key="1">
    <citation type="submission" date="2021-06" db="EMBL/GenBank/DDBJ databases">
        <title>Bacillus sp. RD4P76, an endophyte from a halophyte.</title>
        <authorList>
            <person name="Sun J.-Q."/>
        </authorList>
    </citation>
    <scope>NUCLEOTIDE SEQUENCE [LARGE SCALE GENOMIC DNA]</scope>
    <source>
        <strain evidence="3 4">JCM 17098</strain>
    </source>
</reference>
<gene>
    <name evidence="3" type="ORF">KS407_07505</name>
</gene>
<dbReference type="EMBL" id="JAHQCR010000034">
    <property type="protein sequence ID" value="MBU9721294.1"/>
    <property type="molecule type" value="Genomic_DNA"/>
</dbReference>
<protein>
    <submittedName>
        <fullName evidence="3">Phosphotransferase</fullName>
    </submittedName>
</protein>
<organism evidence="3 4">
    <name type="scientific">Evansella alkalicola</name>
    <dbReference type="NCBI Taxonomy" id="745819"/>
    <lineage>
        <taxon>Bacteria</taxon>
        <taxon>Bacillati</taxon>
        <taxon>Bacillota</taxon>
        <taxon>Bacilli</taxon>
        <taxon>Bacillales</taxon>
        <taxon>Bacillaceae</taxon>
        <taxon>Evansella</taxon>
    </lineage>
</organism>
<accession>A0ABS6JRW3</accession>
<evidence type="ECO:0000256" key="1">
    <source>
        <dbReference type="ARBA" id="ARBA00038240"/>
    </source>
</evidence>
<name>A0ABS6JRW3_9BACI</name>
<dbReference type="PANTHER" id="PTHR21064">
    <property type="entry name" value="AMINOGLYCOSIDE PHOSPHOTRANSFERASE DOMAIN-CONTAINING PROTEIN-RELATED"/>
    <property type="match status" value="1"/>
</dbReference>
<dbReference type="InterPro" id="IPR050249">
    <property type="entry name" value="Pseudomonas-type_ThrB"/>
</dbReference>
<dbReference type="InterPro" id="IPR011009">
    <property type="entry name" value="Kinase-like_dom_sf"/>
</dbReference>
<keyword evidence="4" id="KW-1185">Reference proteome</keyword>